<dbReference type="SUPFAM" id="SSF56112">
    <property type="entry name" value="Protein kinase-like (PK-like)"/>
    <property type="match status" value="1"/>
</dbReference>
<evidence type="ECO:0000256" key="5">
    <source>
        <dbReference type="ARBA" id="ARBA00022777"/>
    </source>
</evidence>
<evidence type="ECO:0000313" key="11">
    <source>
        <dbReference type="Proteomes" id="UP000198217"/>
    </source>
</evidence>
<feature type="region of interest" description="Disordered" evidence="8">
    <location>
        <begin position="441"/>
        <end position="475"/>
    </location>
</feature>
<keyword evidence="3" id="KW-0808">Transferase</keyword>
<dbReference type="InterPro" id="IPR011009">
    <property type="entry name" value="Kinase-like_dom_sf"/>
</dbReference>
<evidence type="ECO:0000256" key="3">
    <source>
        <dbReference type="ARBA" id="ARBA00022679"/>
    </source>
</evidence>
<dbReference type="GO" id="GO:0019898">
    <property type="term" value="C:extrinsic component of membrane"/>
    <property type="evidence" value="ECO:0007669"/>
    <property type="project" value="InterPro"/>
</dbReference>
<keyword evidence="4 7" id="KW-0547">Nucleotide-binding</keyword>
<gene>
    <name evidence="10" type="ORF">GA0070609_5088</name>
</gene>
<evidence type="ECO:0000256" key="2">
    <source>
        <dbReference type="ARBA" id="ARBA00022527"/>
    </source>
</evidence>
<dbReference type="InterPro" id="IPR000719">
    <property type="entry name" value="Prot_kinase_dom"/>
</dbReference>
<feature type="domain" description="Protein kinase" evidence="9">
    <location>
        <begin position="29"/>
        <end position="287"/>
    </location>
</feature>
<feature type="region of interest" description="Disordered" evidence="8">
    <location>
        <begin position="374"/>
        <end position="417"/>
    </location>
</feature>
<dbReference type="GO" id="GO:0005524">
    <property type="term" value="F:ATP binding"/>
    <property type="evidence" value="ECO:0007669"/>
    <property type="project" value="UniProtKB-UniRule"/>
</dbReference>
<name>A0A1C5JXD7_9ACTN</name>
<dbReference type="EMBL" id="LT607750">
    <property type="protein sequence ID" value="SCG75235.1"/>
    <property type="molecule type" value="Genomic_DNA"/>
</dbReference>
<organism evidence="10 11">
    <name type="scientific">Micromonospora echinaurantiaca</name>
    <dbReference type="NCBI Taxonomy" id="47857"/>
    <lineage>
        <taxon>Bacteria</taxon>
        <taxon>Bacillati</taxon>
        <taxon>Actinomycetota</taxon>
        <taxon>Actinomycetes</taxon>
        <taxon>Micromonosporales</taxon>
        <taxon>Micromonosporaceae</taxon>
        <taxon>Micromonospora</taxon>
    </lineage>
</organism>
<dbReference type="Proteomes" id="UP000198217">
    <property type="component" value="Chromosome I"/>
</dbReference>
<dbReference type="CDD" id="cd14014">
    <property type="entry name" value="STKc_PknB_like"/>
    <property type="match status" value="1"/>
</dbReference>
<dbReference type="Gene3D" id="3.30.200.20">
    <property type="entry name" value="Phosphorylase Kinase, domain 1"/>
    <property type="match status" value="1"/>
</dbReference>
<evidence type="ECO:0000313" key="10">
    <source>
        <dbReference type="EMBL" id="SCG75235.1"/>
    </source>
</evidence>
<dbReference type="InterPro" id="IPR008271">
    <property type="entry name" value="Ser/Thr_kinase_AS"/>
</dbReference>
<evidence type="ECO:0000256" key="4">
    <source>
        <dbReference type="ARBA" id="ARBA00022741"/>
    </source>
</evidence>
<keyword evidence="5 10" id="KW-0418">Kinase</keyword>
<dbReference type="PROSITE" id="PS00107">
    <property type="entry name" value="PROTEIN_KINASE_ATP"/>
    <property type="match status" value="1"/>
</dbReference>
<dbReference type="RefSeq" id="WP_088996061.1">
    <property type="nucleotide sequence ID" value="NZ_LT607750.1"/>
</dbReference>
<accession>A0A1C5JXD7</accession>
<keyword evidence="11" id="KW-1185">Reference proteome</keyword>
<dbReference type="SMART" id="SM00220">
    <property type="entry name" value="S_TKc"/>
    <property type="match status" value="1"/>
</dbReference>
<keyword evidence="2 10" id="KW-0723">Serine/threonine-protein kinase</keyword>
<evidence type="ECO:0000259" key="9">
    <source>
        <dbReference type="PROSITE" id="PS50011"/>
    </source>
</evidence>
<feature type="compositionally biased region" description="Low complexity" evidence="8">
    <location>
        <begin position="530"/>
        <end position="540"/>
    </location>
</feature>
<keyword evidence="6 7" id="KW-0067">ATP-binding</keyword>
<dbReference type="Gene3D" id="3.40.1000.10">
    <property type="entry name" value="Mog1/PsbP, alpha/beta/alpha sandwich"/>
    <property type="match status" value="1"/>
</dbReference>
<feature type="compositionally biased region" description="Low complexity" evidence="8">
    <location>
        <begin position="455"/>
        <end position="474"/>
    </location>
</feature>
<dbReference type="GO" id="GO:0009654">
    <property type="term" value="C:photosystem II oxygen evolving complex"/>
    <property type="evidence" value="ECO:0007669"/>
    <property type="project" value="InterPro"/>
</dbReference>
<proteinExistence type="predicted"/>
<dbReference type="GO" id="GO:0015979">
    <property type="term" value="P:photosynthesis"/>
    <property type="evidence" value="ECO:0007669"/>
    <property type="project" value="InterPro"/>
</dbReference>
<dbReference type="PANTHER" id="PTHR43289:SF6">
    <property type="entry name" value="SERINE_THREONINE-PROTEIN KINASE NEKL-3"/>
    <property type="match status" value="1"/>
</dbReference>
<reference evidence="10 11" key="1">
    <citation type="submission" date="2016-06" db="EMBL/GenBank/DDBJ databases">
        <authorList>
            <person name="Kjaerup R.B."/>
            <person name="Dalgaard T.S."/>
            <person name="Juul-Madsen H.R."/>
        </authorList>
    </citation>
    <scope>NUCLEOTIDE SEQUENCE [LARGE SCALE GENOMIC DNA]</scope>
    <source>
        <strain evidence="10 11">DSM 43904</strain>
    </source>
</reference>
<dbReference type="PROSITE" id="PS50011">
    <property type="entry name" value="PROTEIN_KINASE_DOM"/>
    <property type="match status" value="1"/>
</dbReference>
<dbReference type="Pfam" id="PF01789">
    <property type="entry name" value="PsbP"/>
    <property type="match status" value="1"/>
</dbReference>
<dbReference type="PANTHER" id="PTHR43289">
    <property type="entry name" value="MITOGEN-ACTIVATED PROTEIN KINASE KINASE KINASE 20-RELATED"/>
    <property type="match status" value="1"/>
</dbReference>
<sequence>MTQIPTWSGGPVSPPTGRAAPGTTIGGRYSLRSAVGNGGMGTVWRATDTLLRRDVAVKEVVLPPGLAPSDRDAMYERTLREARAAAAIQHPAVVQVYDVVTEGGRPWIVMELLDARSLADMVIEDGPVAPRVVAKIGIALLGALEVAHAIGVLHRDVKPANVLICSDGRCVLTDFGVARMPTDVQLTTPGMVLGSPHFISPERAMGQEFGPPSDLFSLGVTLYTAVEGRPPFDKGDPIETMHAVVEDPPATPQRSGPLTRVLMGLLEKDPSRRLDVHTARAMLRELLAGPLTSTAAAVNSVTDPYSVVPVQRPVSAPPPAQPEPKPTGQIGGRAMLAPGESLTDRLAALRRGERPGQAALPSAAALDETSADALAGPLHTPTGAMSPPAAPRTGRTYGGADATQRVGGAGQPEATQRVSWGAQPDATQAVPYAATPDATQRVGGTYGGGAQWSVPGTGQPWTTPAAAPAGGASPVDRVRRVGGELVGTVKGWPRKVQLAAAGGLAVVLLIGAVALFSGGDDPAPPPPQAQPTTAAPAGPGVEMQEHSARGVRVMVPKGWEKATGGVYVDYLDPEDDGRKVRVLNEKFGGSSSMRWAEVAEGVLKGSKSSCVKPYNQIAMTEAELAGKPAAELEYTCGEGDTMRHGVWRGVVHDGRVYSFYLTSTDAKFEESKPIFDEMVKTFQLTDAG</sequence>
<dbReference type="PROSITE" id="PS00108">
    <property type="entry name" value="PROTEIN_KINASE_ST"/>
    <property type="match status" value="1"/>
</dbReference>
<feature type="binding site" evidence="7">
    <location>
        <position position="58"/>
    </location>
    <ligand>
        <name>ATP</name>
        <dbReference type="ChEBI" id="CHEBI:30616"/>
    </ligand>
</feature>
<feature type="compositionally biased region" description="Pro residues" evidence="8">
    <location>
        <begin position="315"/>
        <end position="325"/>
    </location>
</feature>
<dbReference type="AlphaFoldDB" id="A0A1C5JXD7"/>
<dbReference type="InterPro" id="IPR002683">
    <property type="entry name" value="PsbP_C"/>
</dbReference>
<evidence type="ECO:0000256" key="6">
    <source>
        <dbReference type="ARBA" id="ARBA00022840"/>
    </source>
</evidence>
<dbReference type="Pfam" id="PF00069">
    <property type="entry name" value="Pkinase"/>
    <property type="match status" value="1"/>
</dbReference>
<dbReference type="Gene3D" id="1.10.510.10">
    <property type="entry name" value="Transferase(Phosphotransferase) domain 1"/>
    <property type="match status" value="1"/>
</dbReference>
<feature type="region of interest" description="Disordered" evidence="8">
    <location>
        <begin position="312"/>
        <end position="333"/>
    </location>
</feature>
<dbReference type="GO" id="GO:0004674">
    <property type="term" value="F:protein serine/threonine kinase activity"/>
    <property type="evidence" value="ECO:0007669"/>
    <property type="project" value="UniProtKB-KW"/>
</dbReference>
<dbReference type="GO" id="GO:0005509">
    <property type="term" value="F:calcium ion binding"/>
    <property type="evidence" value="ECO:0007669"/>
    <property type="project" value="InterPro"/>
</dbReference>
<feature type="region of interest" description="Disordered" evidence="8">
    <location>
        <begin position="519"/>
        <end position="547"/>
    </location>
</feature>
<protein>
    <recommendedName>
        <fullName evidence="1">non-specific serine/threonine protein kinase</fullName>
        <ecNumber evidence="1">2.7.11.1</ecNumber>
    </recommendedName>
</protein>
<evidence type="ECO:0000256" key="1">
    <source>
        <dbReference type="ARBA" id="ARBA00012513"/>
    </source>
</evidence>
<evidence type="ECO:0000256" key="7">
    <source>
        <dbReference type="PROSITE-ProRule" id="PRU10141"/>
    </source>
</evidence>
<feature type="region of interest" description="Disordered" evidence="8">
    <location>
        <begin position="1"/>
        <end position="24"/>
    </location>
</feature>
<dbReference type="InterPro" id="IPR017441">
    <property type="entry name" value="Protein_kinase_ATP_BS"/>
</dbReference>
<evidence type="ECO:0000256" key="8">
    <source>
        <dbReference type="SAM" id="MobiDB-lite"/>
    </source>
</evidence>
<dbReference type="EC" id="2.7.11.1" evidence="1"/>